<dbReference type="InParanoid" id="G0VBJ0"/>
<dbReference type="FunCoup" id="G0VBJ0">
    <property type="interactions" value="73"/>
</dbReference>
<dbReference type="InterPro" id="IPR018805">
    <property type="entry name" value="YJL171C/Tos1_C"/>
</dbReference>
<dbReference type="EMBL" id="HE576753">
    <property type="protein sequence ID" value="CCC68316.1"/>
    <property type="molecule type" value="Genomic_DNA"/>
</dbReference>
<name>G0VBJ0_NAUCA</name>
<keyword evidence="5" id="KW-0378">Hydrolase</keyword>
<dbReference type="OrthoDB" id="118256at2759"/>
<protein>
    <recommendedName>
        <fullName evidence="3">glucan endo-1,3-beta-D-glucosidase</fullName>
        <ecNumber evidence="3">3.2.1.39</ecNumber>
    </recommendedName>
</protein>
<dbReference type="KEGG" id="ncs:NCAS_0B02320"/>
<sequence>MKFSNTLLLGNILSVLSTLSKADQCTFSGGNYYCSETDAIIYSNVGTSSSYQDVTSMDENTCACSSSAKTFSGNLAPLNEELSVHFRGPINLVQFGVYFPAEGSNSVSNLKKRQLEKIAEEECKTTAQKPKHQHKRDVAVQVVEVTATVFVNADGQSITPVGDINVDGVLTTSVNANIQNGAATTTTLQNIVSSYTQVSTILNTNTKATAAAAASSAAASSSSSSSSSSGSSAAVAGSWQRASYFTPGSTSNCTFMNHQGGTAGSGVWSSCFGNSISFAASDGISGAASAQALGDVTVQSGKEFMIFSGQECGDNDASCGYSRDGIPAYHGFGGDDKIFVFEFSMPSDTSGSASNQDMPAVWLLNAKIPRTLQYGDASCSCWKTGCGEMDLFEILTAGSDKLISHVHDAQDGGTQDYFKRPVDGTLKAAVIFNSQDNTIHIVEVSEDFGDVLSEDTVNSWLSISGSSAALP</sequence>
<dbReference type="Pfam" id="PF10287">
    <property type="entry name" value="YJL171C_Tos1_C"/>
    <property type="match status" value="1"/>
</dbReference>
<feature type="signal peptide" evidence="8">
    <location>
        <begin position="1"/>
        <end position="22"/>
    </location>
</feature>
<dbReference type="InterPro" id="IPR018807">
    <property type="entry name" value="YJL171C/Tos1_N"/>
</dbReference>
<reference key="2">
    <citation type="submission" date="2011-08" db="EMBL/GenBank/DDBJ databases">
        <title>Genome sequence of Naumovozyma castellii.</title>
        <authorList>
            <person name="Gordon J.L."/>
            <person name="Armisen D."/>
            <person name="Proux-Wera E."/>
            <person name="OhEigeartaigh S.S."/>
            <person name="Byrne K.P."/>
            <person name="Wolfe K.H."/>
        </authorList>
    </citation>
    <scope>NUCLEOTIDE SEQUENCE</scope>
    <source>
        <strain>Type strain:CBS 4309</strain>
    </source>
</reference>
<gene>
    <name evidence="11" type="primary">NCAS0B02320</name>
    <name evidence="11" type="ordered locus">NCAS_0B02320</name>
</gene>
<dbReference type="Proteomes" id="UP000001640">
    <property type="component" value="Chromosome 2"/>
</dbReference>
<dbReference type="GeneID" id="96901876"/>
<dbReference type="GO" id="GO:0071555">
    <property type="term" value="P:cell wall organization"/>
    <property type="evidence" value="ECO:0007669"/>
    <property type="project" value="UniProtKB-KW"/>
</dbReference>
<dbReference type="Pfam" id="PF10290">
    <property type="entry name" value="YJL171C_Tos1_N"/>
    <property type="match status" value="1"/>
</dbReference>
<reference evidence="11 12" key="1">
    <citation type="journal article" date="2011" name="Proc. Natl. Acad. Sci. U.S.A.">
        <title>Evolutionary erosion of yeast sex chromosomes by mating-type switching accidents.</title>
        <authorList>
            <person name="Gordon J.L."/>
            <person name="Armisen D."/>
            <person name="Proux-Wera E."/>
            <person name="Oheigeartaigh S.S."/>
            <person name="Byrne K.P."/>
            <person name="Wolfe K.H."/>
        </authorList>
    </citation>
    <scope>NUCLEOTIDE SEQUENCE [LARGE SCALE GENOMIC DNA]</scope>
    <source>
        <strain evidence="12">ATCC 76901 / BCRC 22586 / CBS 4309 / NBRC 1992 / NRRL Y-12630</strain>
    </source>
</reference>
<keyword evidence="6" id="KW-0326">Glycosidase</keyword>
<evidence type="ECO:0000256" key="6">
    <source>
        <dbReference type="ARBA" id="ARBA00023295"/>
    </source>
</evidence>
<feature type="domain" description="Cell wall protein YJL171C/Tos1 C-terminal" evidence="9">
    <location>
        <begin position="237"/>
        <end position="460"/>
    </location>
</feature>
<dbReference type="EC" id="3.2.1.39" evidence="3"/>
<evidence type="ECO:0000256" key="7">
    <source>
        <dbReference type="ARBA" id="ARBA00023316"/>
    </source>
</evidence>
<dbReference type="RefSeq" id="XP_003674690.1">
    <property type="nucleotide sequence ID" value="XM_003674642.1"/>
</dbReference>
<keyword evidence="4 8" id="KW-0732">Signal</keyword>
<dbReference type="PANTHER" id="PTHR31737:SF2">
    <property type="entry name" value="PROTEIN TOS1"/>
    <property type="match status" value="1"/>
</dbReference>
<evidence type="ECO:0000256" key="5">
    <source>
        <dbReference type="ARBA" id="ARBA00022801"/>
    </source>
</evidence>
<feature type="domain" description="Cell wall protein YJL171C/Tos1 N-terminal" evidence="10">
    <location>
        <begin position="38"/>
        <end position="99"/>
    </location>
</feature>
<dbReference type="GO" id="GO:0042973">
    <property type="term" value="F:glucan endo-1,3-beta-D-glucosidase activity"/>
    <property type="evidence" value="ECO:0007669"/>
    <property type="project" value="UniProtKB-EC"/>
</dbReference>
<evidence type="ECO:0000256" key="1">
    <source>
        <dbReference type="ARBA" id="ARBA00000382"/>
    </source>
</evidence>
<evidence type="ECO:0000313" key="12">
    <source>
        <dbReference type="Proteomes" id="UP000001640"/>
    </source>
</evidence>
<dbReference type="eggNOG" id="ENOG502QSI7">
    <property type="taxonomic scope" value="Eukaryota"/>
</dbReference>
<evidence type="ECO:0000256" key="4">
    <source>
        <dbReference type="ARBA" id="ARBA00022729"/>
    </source>
</evidence>
<comment type="catalytic activity">
    <reaction evidence="1">
        <text>Hydrolysis of (1-&gt;3)-beta-D-glucosidic linkages in (1-&gt;3)-beta-D-glucans.</text>
        <dbReference type="EC" id="3.2.1.39"/>
    </reaction>
</comment>
<accession>G0VBJ0</accession>
<organism evidence="11 12">
    <name type="scientific">Naumovozyma castellii</name>
    <name type="common">Yeast</name>
    <name type="synonym">Saccharomyces castellii</name>
    <dbReference type="NCBI Taxonomy" id="27288"/>
    <lineage>
        <taxon>Eukaryota</taxon>
        <taxon>Fungi</taxon>
        <taxon>Dikarya</taxon>
        <taxon>Ascomycota</taxon>
        <taxon>Saccharomycotina</taxon>
        <taxon>Saccharomycetes</taxon>
        <taxon>Saccharomycetales</taxon>
        <taxon>Saccharomycetaceae</taxon>
        <taxon>Naumovozyma</taxon>
    </lineage>
</organism>
<dbReference type="STRING" id="1064592.G0VBJ0"/>
<feature type="chain" id="PRO_5003410620" description="glucan endo-1,3-beta-D-glucosidase" evidence="8">
    <location>
        <begin position="23"/>
        <end position="471"/>
    </location>
</feature>
<evidence type="ECO:0000256" key="2">
    <source>
        <dbReference type="ARBA" id="ARBA00006055"/>
    </source>
</evidence>
<dbReference type="GO" id="GO:0009277">
    <property type="term" value="C:fungal-type cell wall"/>
    <property type="evidence" value="ECO:0007669"/>
    <property type="project" value="EnsemblFungi"/>
</dbReference>
<evidence type="ECO:0000259" key="10">
    <source>
        <dbReference type="Pfam" id="PF10290"/>
    </source>
</evidence>
<evidence type="ECO:0000256" key="3">
    <source>
        <dbReference type="ARBA" id="ARBA00012780"/>
    </source>
</evidence>
<comment type="similarity">
    <text evidence="2">Belongs to the PGA52 family.</text>
</comment>
<proteinExistence type="inferred from homology"/>
<dbReference type="OMA" id="NQDMPAI"/>
<dbReference type="HOGENOM" id="CLU_030276_0_0_1"/>
<dbReference type="AlphaFoldDB" id="G0VBJ0"/>
<dbReference type="PANTHER" id="PTHR31737">
    <property type="entry name" value="PROTEIN TOS1"/>
    <property type="match status" value="1"/>
</dbReference>
<evidence type="ECO:0000256" key="8">
    <source>
        <dbReference type="SAM" id="SignalP"/>
    </source>
</evidence>
<keyword evidence="12" id="KW-1185">Reference proteome</keyword>
<evidence type="ECO:0000259" key="9">
    <source>
        <dbReference type="Pfam" id="PF10287"/>
    </source>
</evidence>
<evidence type="ECO:0000313" key="11">
    <source>
        <dbReference type="EMBL" id="CCC68316.1"/>
    </source>
</evidence>
<keyword evidence="7" id="KW-0961">Cell wall biogenesis/degradation</keyword>